<comment type="caution">
    <text evidence="2">The sequence shown here is derived from an EMBL/GenBank/DDBJ whole genome shotgun (WGS) entry which is preliminary data.</text>
</comment>
<keyword evidence="3" id="KW-1185">Reference proteome</keyword>
<dbReference type="GO" id="GO:0006284">
    <property type="term" value="P:base-excision repair"/>
    <property type="evidence" value="ECO:0007669"/>
    <property type="project" value="InterPro"/>
</dbReference>
<dbReference type="GO" id="GO:0046872">
    <property type="term" value="F:metal ion binding"/>
    <property type="evidence" value="ECO:0007669"/>
    <property type="project" value="UniProtKB-KW"/>
</dbReference>
<protein>
    <submittedName>
        <fullName evidence="2">DNA-3-methyladenine glycosylase</fullName>
    </submittedName>
</protein>
<proteinExistence type="predicted"/>
<dbReference type="PANTHER" id="PTHR30037">
    <property type="entry name" value="DNA-3-METHYLADENINE GLYCOSYLASE 1"/>
    <property type="match status" value="1"/>
</dbReference>
<keyword evidence="1" id="KW-0862">Zinc</keyword>
<organism evidence="2 3">
    <name type="scientific">Enterococcus ureasiticus</name>
    <dbReference type="NCBI Taxonomy" id="903984"/>
    <lineage>
        <taxon>Bacteria</taxon>
        <taxon>Bacillati</taxon>
        <taxon>Bacillota</taxon>
        <taxon>Bacilli</taxon>
        <taxon>Lactobacillales</taxon>
        <taxon>Enterococcaceae</taxon>
        <taxon>Enterococcus</taxon>
    </lineage>
</organism>
<dbReference type="InterPro" id="IPR005019">
    <property type="entry name" value="Adenine_glyco"/>
</dbReference>
<dbReference type="Proteomes" id="UP000094068">
    <property type="component" value="Unassembled WGS sequence"/>
</dbReference>
<evidence type="ECO:0000313" key="3">
    <source>
        <dbReference type="Proteomes" id="UP000094068"/>
    </source>
</evidence>
<accession>A0A1E5GAF9</accession>
<evidence type="ECO:0000313" key="2">
    <source>
        <dbReference type="EMBL" id="OEG09698.1"/>
    </source>
</evidence>
<evidence type="ECO:0000256" key="1">
    <source>
        <dbReference type="PIRSR" id="PIRSR605019-1"/>
    </source>
</evidence>
<dbReference type="PANTHER" id="PTHR30037:SF4">
    <property type="entry name" value="DNA-3-METHYLADENINE GLYCOSYLASE I"/>
    <property type="match status" value="1"/>
</dbReference>
<reference evidence="3" key="1">
    <citation type="submission" date="2016-09" db="EMBL/GenBank/DDBJ databases">
        <authorList>
            <person name="Gulvik C.A."/>
        </authorList>
    </citation>
    <scope>NUCLEOTIDE SEQUENCE [LARGE SCALE GENOMIC DNA]</scope>
    <source>
        <strain evidence="3">DSM 23328</strain>
    </source>
</reference>
<feature type="binding site" evidence="1">
    <location>
        <position position="19"/>
    </location>
    <ligand>
        <name>Zn(2+)</name>
        <dbReference type="ChEBI" id="CHEBI:29105"/>
    </ligand>
</feature>
<keyword evidence="1" id="KW-0479">Metal-binding</keyword>
<feature type="binding site" evidence="1">
    <location>
        <position position="177"/>
    </location>
    <ligand>
        <name>Zn(2+)</name>
        <dbReference type="ChEBI" id="CHEBI:29105"/>
    </ligand>
</feature>
<dbReference type="RefSeq" id="WP_069647376.1">
    <property type="nucleotide sequence ID" value="NZ_MIJZ01000016.1"/>
</dbReference>
<dbReference type="InterPro" id="IPR052891">
    <property type="entry name" value="DNA-3mA_glycosylase"/>
</dbReference>
<dbReference type="AlphaFoldDB" id="A0A1E5GAF9"/>
<sequence>MEKIRCDWAQGNELEEKYHDEEWGTAEHDDQKLFEMLILESMQAGLSWSTILKKRETLTSAYDQFDYVKIAEYTQEKIDSLLEDPGIIRNKLKINATINNAQVFMRIQEEYGSFDRFIWAYVDGKPIKNRWKDVKEVPASTELSDKISKELKKKGFKFLGTTTVYAFMQATGMVDDHLAHCFKSHDEVISH</sequence>
<dbReference type="STRING" id="903984.BCR21_15270"/>
<dbReference type="GO" id="GO:0008725">
    <property type="term" value="F:DNA-3-methyladenine glycosylase activity"/>
    <property type="evidence" value="ECO:0007669"/>
    <property type="project" value="InterPro"/>
</dbReference>
<feature type="binding site" evidence="1">
    <location>
        <position position="181"/>
    </location>
    <ligand>
        <name>Zn(2+)</name>
        <dbReference type="ChEBI" id="CHEBI:29105"/>
    </ligand>
</feature>
<name>A0A1E5GAF9_9ENTE</name>
<dbReference type="Gene3D" id="1.10.340.30">
    <property type="entry name" value="Hypothetical protein, domain 2"/>
    <property type="match status" value="1"/>
</dbReference>
<dbReference type="Pfam" id="PF03352">
    <property type="entry name" value="Adenine_glyco"/>
    <property type="match status" value="1"/>
</dbReference>
<feature type="binding site" evidence="1">
    <location>
        <position position="6"/>
    </location>
    <ligand>
        <name>Zn(2+)</name>
        <dbReference type="ChEBI" id="CHEBI:29105"/>
    </ligand>
</feature>
<dbReference type="InterPro" id="IPR011257">
    <property type="entry name" value="DNA_glycosylase"/>
</dbReference>
<dbReference type="EMBL" id="MIJZ01000016">
    <property type="protein sequence ID" value="OEG09698.1"/>
    <property type="molecule type" value="Genomic_DNA"/>
</dbReference>
<gene>
    <name evidence="2" type="ORF">BCR21_15270</name>
</gene>
<dbReference type="SUPFAM" id="SSF48150">
    <property type="entry name" value="DNA-glycosylase"/>
    <property type="match status" value="1"/>
</dbReference>
<dbReference type="OrthoDB" id="9807664at2"/>